<reference evidence="1" key="1">
    <citation type="submission" date="2021-06" db="EMBL/GenBank/DDBJ databases">
        <authorList>
            <person name="Kallberg Y."/>
            <person name="Tangrot J."/>
            <person name="Rosling A."/>
        </authorList>
    </citation>
    <scope>NUCLEOTIDE SEQUENCE</scope>
    <source>
        <strain evidence="1">UK204</strain>
    </source>
</reference>
<evidence type="ECO:0000313" key="2">
    <source>
        <dbReference type="Proteomes" id="UP000789570"/>
    </source>
</evidence>
<gene>
    <name evidence="1" type="ORF">FCALED_LOCUS10012</name>
</gene>
<dbReference type="AlphaFoldDB" id="A0A9N9GRS5"/>
<dbReference type="Proteomes" id="UP000789570">
    <property type="component" value="Unassembled WGS sequence"/>
</dbReference>
<dbReference type="OrthoDB" id="2387658at2759"/>
<dbReference type="EMBL" id="CAJVPQ010003509">
    <property type="protein sequence ID" value="CAG8629962.1"/>
    <property type="molecule type" value="Genomic_DNA"/>
</dbReference>
<accession>A0A9N9GRS5</accession>
<comment type="caution">
    <text evidence="1">The sequence shown here is derived from an EMBL/GenBank/DDBJ whole genome shotgun (WGS) entry which is preliminary data.</text>
</comment>
<name>A0A9N9GRS5_9GLOM</name>
<protein>
    <submittedName>
        <fullName evidence="1">8359_t:CDS:1</fullName>
    </submittedName>
</protein>
<organism evidence="1 2">
    <name type="scientific">Funneliformis caledonium</name>
    <dbReference type="NCBI Taxonomy" id="1117310"/>
    <lineage>
        <taxon>Eukaryota</taxon>
        <taxon>Fungi</taxon>
        <taxon>Fungi incertae sedis</taxon>
        <taxon>Mucoromycota</taxon>
        <taxon>Glomeromycotina</taxon>
        <taxon>Glomeromycetes</taxon>
        <taxon>Glomerales</taxon>
        <taxon>Glomeraceae</taxon>
        <taxon>Funneliformis</taxon>
    </lineage>
</organism>
<keyword evidence="2" id="KW-1185">Reference proteome</keyword>
<feature type="non-terminal residue" evidence="1">
    <location>
        <position position="171"/>
    </location>
</feature>
<proteinExistence type="predicted"/>
<evidence type="ECO:0000313" key="1">
    <source>
        <dbReference type="EMBL" id="CAG8629962.1"/>
    </source>
</evidence>
<sequence>MINILNLQDLITAEKFIYINNEILIEPLTDEKIIAVVASSPENNNIKEANELEINIIINKEALNSLEKVKEYDDNNGNRCQRLDILIKDDQWMEAFSFELIVRISRKVYDEHCEHSKKYAQLYQCSMLIVNICTNKKLINYFGSDYENVTTVHVVYDESKGCAELVYKDGK</sequence>